<feature type="coiled-coil region" evidence="1">
    <location>
        <begin position="28"/>
        <end position="95"/>
    </location>
</feature>
<evidence type="ECO:0000313" key="4">
    <source>
        <dbReference type="Proteomes" id="UP000006316"/>
    </source>
</evidence>
<comment type="caution">
    <text evidence="3">The sequence shown here is derived from an EMBL/GenBank/DDBJ whole genome shotgun (WGS) entry which is preliminary data.</text>
</comment>
<dbReference type="EMBL" id="AJLS01000060">
    <property type="protein sequence ID" value="EKN69094.1"/>
    <property type="molecule type" value="Genomic_DNA"/>
</dbReference>
<evidence type="ECO:0000313" key="3">
    <source>
        <dbReference type="EMBL" id="EKN69094.1"/>
    </source>
</evidence>
<dbReference type="eggNOG" id="ENOG5032DU6">
    <property type="taxonomic scope" value="Bacteria"/>
</dbReference>
<keyword evidence="2" id="KW-0472">Membrane</keyword>
<gene>
    <name evidence="3" type="ORF">BABA_11711</name>
</gene>
<keyword evidence="2" id="KW-1133">Transmembrane helix</keyword>
<keyword evidence="1" id="KW-0175">Coiled coil</keyword>
<dbReference type="AlphaFoldDB" id="K6DLB3"/>
<dbReference type="Proteomes" id="UP000006316">
    <property type="component" value="Unassembled WGS sequence"/>
</dbReference>
<evidence type="ECO:0000256" key="2">
    <source>
        <dbReference type="SAM" id="Phobius"/>
    </source>
</evidence>
<protein>
    <submittedName>
        <fullName evidence="3">Uncharacterized protein</fullName>
    </submittedName>
</protein>
<reference evidence="3 4" key="1">
    <citation type="journal article" date="2012" name="Front. Microbiol.">
        <title>Redundancy and modularity in membrane-associated dissimilatory nitrate reduction in Bacillus.</title>
        <authorList>
            <person name="Heylen K."/>
            <person name="Keltjens J."/>
        </authorList>
    </citation>
    <scope>NUCLEOTIDE SEQUENCE [LARGE SCALE GENOMIC DNA]</scope>
    <source>
        <strain evidence="4">LMG 21833T</strain>
    </source>
</reference>
<sequence>MVTTKLPTNAEYDKAMDELRKLNEDLFYDDFKEKIKLLESNLQQLAKGSASEFKKEAENVAGQANLILGQMEAQKQEIRELMEAVESSNKDLLDQAVASIESVSRHVTEFTERVSVSDERNRQFLEQNEEFVTLTRGQIAQTEEKLAAHMVAFQRTELHLEQLRNSYEDMFQKHSESIKSIMVVREEAFVEKVTRQFEEWSAKQSEQGEELQRQIDALIQAQSKQSREMLESISNKMPSKEELAGVEKRNAFKMNLLLSVVAIEAILIGIGFFM</sequence>
<name>K6DLB3_9BACI</name>
<keyword evidence="2" id="KW-0812">Transmembrane</keyword>
<evidence type="ECO:0000256" key="1">
    <source>
        <dbReference type="SAM" id="Coils"/>
    </source>
</evidence>
<organism evidence="3 4">
    <name type="scientific">Neobacillus bataviensis LMG 21833</name>
    <dbReference type="NCBI Taxonomy" id="1117379"/>
    <lineage>
        <taxon>Bacteria</taxon>
        <taxon>Bacillati</taxon>
        <taxon>Bacillota</taxon>
        <taxon>Bacilli</taxon>
        <taxon>Bacillales</taxon>
        <taxon>Bacillaceae</taxon>
        <taxon>Neobacillus</taxon>
    </lineage>
</organism>
<proteinExistence type="predicted"/>
<dbReference type="OrthoDB" id="2863383at2"/>
<keyword evidence="4" id="KW-1185">Reference proteome</keyword>
<dbReference type="RefSeq" id="WP_007085358.1">
    <property type="nucleotide sequence ID" value="NZ_AJLS01000060.1"/>
</dbReference>
<dbReference type="PATRIC" id="fig|1117379.3.peg.2439"/>
<feature type="transmembrane region" description="Helical" evidence="2">
    <location>
        <begin position="256"/>
        <end position="273"/>
    </location>
</feature>
<dbReference type="STRING" id="1117379.BABA_11711"/>
<accession>K6DLB3</accession>